<dbReference type="AlphaFoldDB" id="A0A5J4TWH0"/>
<comment type="caution">
    <text evidence="1">The sequence shown here is derived from an EMBL/GenBank/DDBJ whole genome shotgun (WGS) entry which is preliminary data.</text>
</comment>
<sequence>MKLLLNMKKESLLLIKKRKRTGWDPNLEIALLLWLHEFRLARSGVVITDPVLQQAGGRLIALLNEEDNHKSMRDYGNTVSEGYIQSWKKRYNQQQEKLYGESTSAEINSSNSRAEIQLPLIIEKYGIENKEQKQLLLIEANQNMGEKIKEKSDCFSWIFFFRKLTTTSDN</sequence>
<evidence type="ECO:0000313" key="1">
    <source>
        <dbReference type="EMBL" id="KAA6362420.1"/>
    </source>
</evidence>
<dbReference type="Gene3D" id="1.10.10.60">
    <property type="entry name" value="Homeodomain-like"/>
    <property type="match status" value="1"/>
</dbReference>
<dbReference type="EMBL" id="SNRW01024226">
    <property type="protein sequence ID" value="KAA6362420.1"/>
    <property type="molecule type" value="Genomic_DNA"/>
</dbReference>
<gene>
    <name evidence="1" type="ORF">EZS28_042053</name>
</gene>
<evidence type="ECO:0008006" key="3">
    <source>
        <dbReference type="Google" id="ProtNLM"/>
    </source>
</evidence>
<organism evidence="1 2">
    <name type="scientific">Streblomastix strix</name>
    <dbReference type="NCBI Taxonomy" id="222440"/>
    <lineage>
        <taxon>Eukaryota</taxon>
        <taxon>Metamonada</taxon>
        <taxon>Preaxostyla</taxon>
        <taxon>Oxymonadida</taxon>
        <taxon>Streblomastigidae</taxon>
        <taxon>Streblomastix</taxon>
    </lineage>
</organism>
<dbReference type="Proteomes" id="UP000324800">
    <property type="component" value="Unassembled WGS sequence"/>
</dbReference>
<proteinExistence type="predicted"/>
<evidence type="ECO:0000313" key="2">
    <source>
        <dbReference type="Proteomes" id="UP000324800"/>
    </source>
</evidence>
<accession>A0A5J4TWH0</accession>
<reference evidence="1 2" key="1">
    <citation type="submission" date="2019-03" db="EMBL/GenBank/DDBJ databases">
        <title>Single cell metagenomics reveals metabolic interactions within the superorganism composed of flagellate Streblomastix strix and complex community of Bacteroidetes bacteria on its surface.</title>
        <authorList>
            <person name="Treitli S.C."/>
            <person name="Kolisko M."/>
            <person name="Husnik F."/>
            <person name="Keeling P."/>
            <person name="Hampl V."/>
        </authorList>
    </citation>
    <scope>NUCLEOTIDE SEQUENCE [LARGE SCALE GENOMIC DNA]</scope>
    <source>
        <strain evidence="1">ST1C</strain>
    </source>
</reference>
<name>A0A5J4TWH0_9EUKA</name>
<protein>
    <recommendedName>
        <fullName evidence="3">HTH CENPB-type domain-containing protein</fullName>
    </recommendedName>
</protein>